<dbReference type="Gene3D" id="3.40.630.30">
    <property type="match status" value="1"/>
</dbReference>
<feature type="domain" description="N-acetyltransferase" evidence="4">
    <location>
        <begin position="4"/>
        <end position="173"/>
    </location>
</feature>
<dbReference type="Proteomes" id="UP000190285">
    <property type="component" value="Unassembled WGS sequence"/>
</dbReference>
<dbReference type="GO" id="GO:0008999">
    <property type="term" value="F:protein-N-terminal-alanine acetyltransferase activity"/>
    <property type="evidence" value="ECO:0007669"/>
    <property type="project" value="TreeGrafter"/>
</dbReference>
<name>A0A1T5IRZ2_9FIRM</name>
<dbReference type="Pfam" id="PF13302">
    <property type="entry name" value="Acetyltransf_3"/>
    <property type="match status" value="1"/>
</dbReference>
<dbReference type="STRING" id="36842.SAMN02194393_00684"/>
<proteinExistence type="inferred from homology"/>
<accession>A0A1T5IRZ2</accession>
<dbReference type="EMBL" id="FUZT01000001">
    <property type="protein sequence ID" value="SKC41906.1"/>
    <property type="molecule type" value="Genomic_DNA"/>
</dbReference>
<sequence>MSSISIRLLKEEDSDEIFEFEIENREFFESIIPARWEGYYIKENFEEIIKEIIEEQELGIRYMYIIRDQSSRMVGRVNLFSVVRGIFQKAELGYRIGSKYNKKGYATKAVNLILKEAFKKYKLHRVEAATSPKNIGSQIVLIKNGFQFVGKAHKNINVNGTWTDSVYFEILNGDE</sequence>
<dbReference type="InterPro" id="IPR000182">
    <property type="entry name" value="GNAT_dom"/>
</dbReference>
<evidence type="ECO:0000256" key="2">
    <source>
        <dbReference type="ARBA" id="ARBA00023315"/>
    </source>
</evidence>
<dbReference type="InterPro" id="IPR016181">
    <property type="entry name" value="Acyl_CoA_acyltransferase"/>
</dbReference>
<comment type="similarity">
    <text evidence="3">Belongs to the acetyltransferase family. RimJ subfamily.</text>
</comment>
<dbReference type="AlphaFoldDB" id="A0A1T5IRZ2"/>
<evidence type="ECO:0000313" key="6">
    <source>
        <dbReference type="Proteomes" id="UP000190285"/>
    </source>
</evidence>
<dbReference type="SUPFAM" id="SSF55729">
    <property type="entry name" value="Acyl-CoA N-acyltransferases (Nat)"/>
    <property type="match status" value="1"/>
</dbReference>
<evidence type="ECO:0000313" key="5">
    <source>
        <dbReference type="EMBL" id="SKC41906.1"/>
    </source>
</evidence>
<evidence type="ECO:0000259" key="4">
    <source>
        <dbReference type="PROSITE" id="PS51186"/>
    </source>
</evidence>
<reference evidence="5 6" key="1">
    <citation type="submission" date="2017-02" db="EMBL/GenBank/DDBJ databases">
        <authorList>
            <person name="Peterson S.W."/>
        </authorList>
    </citation>
    <scope>NUCLEOTIDE SEQUENCE [LARGE SCALE GENOMIC DNA]</scope>
    <source>
        <strain evidence="5 6">M1</strain>
    </source>
</reference>
<protein>
    <submittedName>
        <fullName evidence="5">Ribosomal-protein-alanine N-acetyltransferase</fullName>
    </submittedName>
</protein>
<evidence type="ECO:0000256" key="3">
    <source>
        <dbReference type="ARBA" id="ARBA00038502"/>
    </source>
</evidence>
<keyword evidence="6" id="KW-1185">Reference proteome</keyword>
<dbReference type="OrthoDB" id="9801656at2"/>
<organism evidence="5 6">
    <name type="scientific">Maledivibacter halophilus</name>
    <dbReference type="NCBI Taxonomy" id="36842"/>
    <lineage>
        <taxon>Bacteria</taxon>
        <taxon>Bacillati</taxon>
        <taxon>Bacillota</taxon>
        <taxon>Clostridia</taxon>
        <taxon>Peptostreptococcales</taxon>
        <taxon>Caminicellaceae</taxon>
        <taxon>Maledivibacter</taxon>
    </lineage>
</organism>
<dbReference type="PANTHER" id="PTHR43792:SF8">
    <property type="entry name" value="[RIBOSOMAL PROTEIN US5]-ALANINE N-ACETYLTRANSFERASE"/>
    <property type="match status" value="1"/>
</dbReference>
<dbReference type="GO" id="GO:0005737">
    <property type="term" value="C:cytoplasm"/>
    <property type="evidence" value="ECO:0007669"/>
    <property type="project" value="TreeGrafter"/>
</dbReference>
<dbReference type="InterPro" id="IPR051531">
    <property type="entry name" value="N-acetyltransferase"/>
</dbReference>
<dbReference type="PANTHER" id="PTHR43792">
    <property type="entry name" value="GNAT FAMILY, PUTATIVE (AFU_ORTHOLOGUE AFUA_3G00765)-RELATED-RELATED"/>
    <property type="match status" value="1"/>
</dbReference>
<dbReference type="PROSITE" id="PS51186">
    <property type="entry name" value="GNAT"/>
    <property type="match status" value="1"/>
</dbReference>
<evidence type="ECO:0000256" key="1">
    <source>
        <dbReference type="ARBA" id="ARBA00022679"/>
    </source>
</evidence>
<keyword evidence="1 5" id="KW-0808">Transferase</keyword>
<keyword evidence="2" id="KW-0012">Acyltransferase</keyword>
<dbReference type="RefSeq" id="WP_079489335.1">
    <property type="nucleotide sequence ID" value="NZ_FUZT01000001.1"/>
</dbReference>
<gene>
    <name evidence="5" type="ORF">SAMN02194393_00684</name>
</gene>